<organism evidence="5 6">
    <name type="scientific">Cryobacterium lyxosi</name>
    <dbReference type="NCBI Taxonomy" id="1259228"/>
    <lineage>
        <taxon>Bacteria</taxon>
        <taxon>Bacillati</taxon>
        <taxon>Actinomycetota</taxon>
        <taxon>Actinomycetes</taxon>
        <taxon>Micrococcales</taxon>
        <taxon>Microbacteriaceae</taxon>
        <taxon>Cryobacterium</taxon>
    </lineage>
</organism>
<dbReference type="GO" id="GO:0005524">
    <property type="term" value="F:ATP binding"/>
    <property type="evidence" value="ECO:0007669"/>
    <property type="project" value="UniProtKB-KW"/>
</dbReference>
<dbReference type="InterPro" id="IPR013611">
    <property type="entry name" value="Transp-assoc_OB_typ2"/>
</dbReference>
<keyword evidence="2" id="KW-0547">Nucleotide-binding</keyword>
<dbReference type="InterPro" id="IPR003439">
    <property type="entry name" value="ABC_transporter-like_ATP-bd"/>
</dbReference>
<name>A0A4V3INQ9_9MICO</name>
<dbReference type="Gene3D" id="2.40.50.140">
    <property type="entry name" value="Nucleic acid-binding proteins"/>
    <property type="match status" value="1"/>
</dbReference>
<evidence type="ECO:0000256" key="1">
    <source>
        <dbReference type="ARBA" id="ARBA00022448"/>
    </source>
</evidence>
<keyword evidence="6" id="KW-1185">Reference proteome</keyword>
<comment type="caution">
    <text evidence="5">The sequence shown here is derived from an EMBL/GenBank/DDBJ whole genome shotgun (WGS) entry which is preliminary data.</text>
</comment>
<dbReference type="Gene3D" id="2.40.50.100">
    <property type="match status" value="1"/>
</dbReference>
<dbReference type="Proteomes" id="UP000298424">
    <property type="component" value="Unassembled WGS sequence"/>
</dbReference>
<evidence type="ECO:0000313" key="5">
    <source>
        <dbReference type="EMBL" id="TFD24038.1"/>
    </source>
</evidence>
<dbReference type="SMART" id="SM00382">
    <property type="entry name" value="AAA"/>
    <property type="match status" value="1"/>
</dbReference>
<proteinExistence type="predicted"/>
<protein>
    <submittedName>
        <fullName evidence="5">ABC transporter ATP-binding protein</fullName>
    </submittedName>
</protein>
<dbReference type="GO" id="GO:0055052">
    <property type="term" value="C:ATP-binding cassette (ABC) transporter complex, substrate-binding subunit-containing"/>
    <property type="evidence" value="ECO:0007669"/>
    <property type="project" value="TreeGrafter"/>
</dbReference>
<dbReference type="RefSeq" id="WP_134573654.1">
    <property type="nucleotide sequence ID" value="NZ_SOGT01000015.1"/>
</dbReference>
<dbReference type="SUPFAM" id="SSF52540">
    <property type="entry name" value="P-loop containing nucleoside triphosphate hydrolases"/>
    <property type="match status" value="1"/>
</dbReference>
<evidence type="ECO:0000313" key="6">
    <source>
        <dbReference type="Proteomes" id="UP000298424"/>
    </source>
</evidence>
<dbReference type="InterPro" id="IPR012340">
    <property type="entry name" value="NA-bd_OB-fold"/>
</dbReference>
<dbReference type="InterPro" id="IPR047641">
    <property type="entry name" value="ABC_transpr_MalK/UgpC-like"/>
</dbReference>
<gene>
    <name evidence="5" type="ORF">E3T27_14815</name>
</gene>
<dbReference type="Gene3D" id="3.40.50.300">
    <property type="entry name" value="P-loop containing nucleotide triphosphate hydrolases"/>
    <property type="match status" value="1"/>
</dbReference>
<evidence type="ECO:0000256" key="3">
    <source>
        <dbReference type="ARBA" id="ARBA00022840"/>
    </source>
</evidence>
<dbReference type="Pfam" id="PF00005">
    <property type="entry name" value="ABC_tran"/>
    <property type="match status" value="1"/>
</dbReference>
<accession>A0A4V3INQ9</accession>
<dbReference type="PANTHER" id="PTHR43875:SF1">
    <property type="entry name" value="OSMOPROTECTIVE COMPOUNDS UPTAKE ATP-BINDING PROTEIN GGTA"/>
    <property type="match status" value="1"/>
</dbReference>
<dbReference type="OrthoDB" id="9802264at2"/>
<dbReference type="FunFam" id="3.40.50.300:FF:000042">
    <property type="entry name" value="Maltose/maltodextrin ABC transporter, ATP-binding protein"/>
    <property type="match status" value="1"/>
</dbReference>
<dbReference type="GO" id="GO:0016887">
    <property type="term" value="F:ATP hydrolysis activity"/>
    <property type="evidence" value="ECO:0007669"/>
    <property type="project" value="InterPro"/>
</dbReference>
<dbReference type="InterPro" id="IPR008995">
    <property type="entry name" value="Mo/tungstate-bd_C_term_dom"/>
</dbReference>
<dbReference type="InterPro" id="IPR017871">
    <property type="entry name" value="ABC_transporter-like_CS"/>
</dbReference>
<dbReference type="PROSITE" id="PS50893">
    <property type="entry name" value="ABC_TRANSPORTER_2"/>
    <property type="match status" value="1"/>
</dbReference>
<reference evidence="5 6" key="1">
    <citation type="submission" date="2019-03" db="EMBL/GenBank/DDBJ databases">
        <title>Genomics of glacier-inhabiting Cryobacterium strains.</title>
        <authorList>
            <person name="Liu Q."/>
            <person name="Xin Y.-H."/>
        </authorList>
    </citation>
    <scope>NUCLEOTIDE SEQUENCE [LARGE SCALE GENOMIC DNA]</scope>
    <source>
        <strain evidence="5 6">TMT1-1</strain>
    </source>
</reference>
<evidence type="ECO:0000256" key="2">
    <source>
        <dbReference type="ARBA" id="ARBA00022741"/>
    </source>
</evidence>
<feature type="domain" description="ABC transporter" evidence="4">
    <location>
        <begin position="4"/>
        <end position="235"/>
    </location>
</feature>
<dbReference type="AlphaFoldDB" id="A0A4V3INQ9"/>
<dbReference type="EMBL" id="SOGT01000015">
    <property type="protein sequence ID" value="TFD24038.1"/>
    <property type="molecule type" value="Genomic_DNA"/>
</dbReference>
<keyword evidence="1" id="KW-0813">Transport</keyword>
<dbReference type="InterPro" id="IPR003593">
    <property type="entry name" value="AAA+_ATPase"/>
</dbReference>
<dbReference type="PROSITE" id="PS00211">
    <property type="entry name" value="ABC_TRANSPORTER_1"/>
    <property type="match status" value="1"/>
</dbReference>
<dbReference type="SUPFAM" id="SSF50331">
    <property type="entry name" value="MOP-like"/>
    <property type="match status" value="1"/>
</dbReference>
<keyword evidence="3 5" id="KW-0067">ATP-binding</keyword>
<evidence type="ECO:0000259" key="4">
    <source>
        <dbReference type="PROSITE" id="PS50893"/>
    </source>
</evidence>
<dbReference type="InterPro" id="IPR027417">
    <property type="entry name" value="P-loop_NTPase"/>
</dbReference>
<dbReference type="GO" id="GO:0140359">
    <property type="term" value="F:ABC-type transporter activity"/>
    <property type="evidence" value="ECO:0007669"/>
    <property type="project" value="UniProtKB-ARBA"/>
</dbReference>
<sequence length="367" mass="38860">MTAVKILGIHKSFAEVKALDGIDLTIEDGENFAILGPSGSGKSTLLHIIAGLEDPDEGTVEFNGVAQNGIPPHKRDAAIVFQHFALYPHLSSLENITLGLRHGLGLNKQVAHARANDVADRMQVKHLLDRKPKEMSGGQRQRIALARALARQSGIVLLDEPLSGLDAQLHAVLRLEIASILRSVGATGINVTHDQLDAMAMADRIAVINLGQIEQLGTPDELYAVPQTLFVASFIGSPPMNLLKIDEVTGASAFGLHSAAQASGALTLGVRAEHLTLTTPSDSSSTWAITGVVGLVEPTGKDRIVRLVSDSGHAVTFRCEVEDTPNPGARVTVHCAPSLVHAYSQETGRRVGSAESVGVTLRQSVLV</sequence>
<dbReference type="PANTHER" id="PTHR43875">
    <property type="entry name" value="MALTODEXTRIN IMPORT ATP-BINDING PROTEIN MSMX"/>
    <property type="match status" value="1"/>
</dbReference>
<dbReference type="Pfam" id="PF08402">
    <property type="entry name" value="TOBE_2"/>
    <property type="match status" value="1"/>
</dbReference>